<dbReference type="AlphaFoldDB" id="A0A7J3Z7M8"/>
<accession>A0A7J3Z7M8</accession>
<sequence>MLDAYPGEAVRLGVNVRGPRDHVVKVEVRELPSDIAVVTVTPEESPAPFTSTIAVSVSASAPLGNYLFELVVYDATGERLLGTDPLVLLVLGRGLSRDFAKQYSKLCELYAEYEAMATIWHLLKHVLPSSATFTQLKQAYQLFVGKKVSIGIIGNTPKRMLGKKIIAEEQPGLYIANVKDFDIVLSRIDIAQVRVCTSVRAGECGESESAEQIARGVQRRRGQSRPQQPPKYHRASVGGAQEIAKEHSTLATFYILLHTWVLRQRATYSTGSTSGS</sequence>
<evidence type="ECO:0000313" key="2">
    <source>
        <dbReference type="EMBL" id="HHQ50682.1"/>
    </source>
</evidence>
<gene>
    <name evidence="2" type="ORF">ENM66_04960</name>
</gene>
<protein>
    <submittedName>
        <fullName evidence="2">Uncharacterized protein</fullName>
    </submittedName>
</protein>
<reference evidence="2" key="1">
    <citation type="journal article" date="2020" name="mSystems">
        <title>Genome- and Community-Level Interaction Insights into Carbon Utilization and Element Cycling Functions of Hydrothermarchaeota in Hydrothermal Sediment.</title>
        <authorList>
            <person name="Zhou Z."/>
            <person name="Liu Y."/>
            <person name="Xu W."/>
            <person name="Pan J."/>
            <person name="Luo Z.H."/>
            <person name="Li M."/>
        </authorList>
    </citation>
    <scope>NUCLEOTIDE SEQUENCE [LARGE SCALE GENOMIC DNA]</scope>
    <source>
        <strain evidence="2">SpSt-1105</strain>
    </source>
</reference>
<proteinExistence type="predicted"/>
<organism evidence="2">
    <name type="scientific">Ignisphaera aggregans</name>
    <dbReference type="NCBI Taxonomy" id="334771"/>
    <lineage>
        <taxon>Archaea</taxon>
        <taxon>Thermoproteota</taxon>
        <taxon>Thermoprotei</taxon>
        <taxon>Desulfurococcales</taxon>
        <taxon>Desulfurococcaceae</taxon>
        <taxon>Ignisphaera</taxon>
    </lineage>
</organism>
<feature type="region of interest" description="Disordered" evidence="1">
    <location>
        <begin position="217"/>
        <end position="238"/>
    </location>
</feature>
<name>A0A7J3Z7M8_9CREN</name>
<evidence type="ECO:0000256" key="1">
    <source>
        <dbReference type="SAM" id="MobiDB-lite"/>
    </source>
</evidence>
<dbReference type="EMBL" id="DRYQ01000074">
    <property type="protein sequence ID" value="HHQ50682.1"/>
    <property type="molecule type" value="Genomic_DNA"/>
</dbReference>
<comment type="caution">
    <text evidence="2">The sequence shown here is derived from an EMBL/GenBank/DDBJ whole genome shotgun (WGS) entry which is preliminary data.</text>
</comment>